<feature type="compositionally biased region" description="Basic and acidic residues" evidence="1">
    <location>
        <begin position="440"/>
        <end position="453"/>
    </location>
</feature>
<feature type="compositionally biased region" description="Polar residues" evidence="1">
    <location>
        <begin position="681"/>
        <end position="690"/>
    </location>
</feature>
<feature type="compositionally biased region" description="Low complexity" evidence="1">
    <location>
        <begin position="415"/>
        <end position="436"/>
    </location>
</feature>
<feature type="compositionally biased region" description="Polar residues" evidence="1">
    <location>
        <begin position="592"/>
        <end position="604"/>
    </location>
</feature>
<feature type="compositionally biased region" description="Polar residues" evidence="1">
    <location>
        <begin position="663"/>
        <end position="672"/>
    </location>
</feature>
<reference evidence="2" key="1">
    <citation type="journal article" date="2020" name="Fungal Divers.">
        <title>Resolving the Mortierellaceae phylogeny through synthesis of multi-gene phylogenetics and phylogenomics.</title>
        <authorList>
            <person name="Vandepol N."/>
            <person name="Liber J."/>
            <person name="Desiro A."/>
            <person name="Na H."/>
            <person name="Kennedy M."/>
            <person name="Barry K."/>
            <person name="Grigoriev I.V."/>
            <person name="Miller A.N."/>
            <person name="O'Donnell K."/>
            <person name="Stajich J.E."/>
            <person name="Bonito G."/>
        </authorList>
    </citation>
    <scope>NUCLEOTIDE SEQUENCE</scope>
    <source>
        <strain evidence="2">NVP1</strain>
    </source>
</reference>
<dbReference type="AlphaFoldDB" id="A0A9P5SN22"/>
<evidence type="ECO:0000256" key="1">
    <source>
        <dbReference type="SAM" id="MobiDB-lite"/>
    </source>
</evidence>
<feature type="compositionally biased region" description="Low complexity" evidence="1">
    <location>
        <begin position="577"/>
        <end position="591"/>
    </location>
</feature>
<evidence type="ECO:0000313" key="3">
    <source>
        <dbReference type="Proteomes" id="UP000696485"/>
    </source>
</evidence>
<gene>
    <name evidence="2" type="ORF">BG006_002723</name>
</gene>
<organism evidence="2 3">
    <name type="scientific">Podila minutissima</name>
    <dbReference type="NCBI Taxonomy" id="64525"/>
    <lineage>
        <taxon>Eukaryota</taxon>
        <taxon>Fungi</taxon>
        <taxon>Fungi incertae sedis</taxon>
        <taxon>Mucoromycota</taxon>
        <taxon>Mortierellomycotina</taxon>
        <taxon>Mortierellomycetes</taxon>
        <taxon>Mortierellales</taxon>
        <taxon>Mortierellaceae</taxon>
        <taxon>Podila</taxon>
    </lineage>
</organism>
<dbReference type="EMBL" id="JAAAUY010000167">
    <property type="protein sequence ID" value="KAF9334103.1"/>
    <property type="molecule type" value="Genomic_DNA"/>
</dbReference>
<comment type="caution">
    <text evidence="2">The sequence shown here is derived from an EMBL/GenBank/DDBJ whole genome shotgun (WGS) entry which is preliminary data.</text>
</comment>
<feature type="region of interest" description="Disordered" evidence="1">
    <location>
        <begin position="577"/>
        <end position="690"/>
    </location>
</feature>
<feature type="region of interest" description="Disordered" evidence="1">
    <location>
        <begin position="146"/>
        <end position="184"/>
    </location>
</feature>
<evidence type="ECO:0000313" key="2">
    <source>
        <dbReference type="EMBL" id="KAF9334103.1"/>
    </source>
</evidence>
<feature type="region of interest" description="Disordered" evidence="1">
    <location>
        <begin position="308"/>
        <end position="559"/>
    </location>
</feature>
<proteinExistence type="predicted"/>
<name>A0A9P5SN22_9FUNG</name>
<feature type="compositionally biased region" description="Low complexity" evidence="1">
    <location>
        <begin position="632"/>
        <end position="654"/>
    </location>
</feature>
<feature type="compositionally biased region" description="Low complexity" evidence="1">
    <location>
        <begin position="514"/>
        <end position="537"/>
    </location>
</feature>
<dbReference type="Proteomes" id="UP000696485">
    <property type="component" value="Unassembled WGS sequence"/>
</dbReference>
<protein>
    <submittedName>
        <fullName evidence="2">Uncharacterized protein</fullName>
    </submittedName>
</protein>
<accession>A0A9P5SN22</accession>
<feature type="compositionally biased region" description="Polar residues" evidence="1">
    <location>
        <begin position="468"/>
        <end position="477"/>
    </location>
</feature>
<feature type="compositionally biased region" description="Basic and acidic residues" evidence="1">
    <location>
        <begin position="341"/>
        <end position="355"/>
    </location>
</feature>
<feature type="compositionally biased region" description="Low complexity" evidence="1">
    <location>
        <begin position="373"/>
        <end position="382"/>
    </location>
</feature>
<feature type="compositionally biased region" description="Low complexity" evidence="1">
    <location>
        <begin position="456"/>
        <end position="467"/>
    </location>
</feature>
<feature type="compositionally biased region" description="Basic and acidic residues" evidence="1">
    <location>
        <begin position="402"/>
        <end position="414"/>
    </location>
</feature>
<sequence>MAQPNGSIHRPKSLKATTEIKEDPELWRDIQANVRKMDDLYDATFYTWLRSEDNVLVTASYLQRLTGEYSLDRIEHALCWLVNGWRLESIAILIKQVTFDWVTTKGDQGEIDRAQLVLALTDNWAIQFLTRLACTLLTASTLPPGLPSTTTKQHQPYSPSSSPSSPTSPHASIIYSTPPQAHGRRMAISRRVGPPLPNASSDNANLNLNVNVNTNTNAHAHTHSQTARAQASAMLSGSHARAQGSSKNQWPKHTSTNPVFYMNKSLFMEELSRKWSFCRLSEFFQCMDPHSGISHRFKCTLLKERALKEERSQKHTKSSGSTDGPTPPDKVEPPSLSSRTTETDGLRRVLDHEPPSDVQMDDVDPAETSSANPGEPVSSSGPPRRESESLHPFDIPQAVDASIREDPHGREGDVSSRNSSSISPSVVVPFSESVVVRTPEGNESRPPSEDRPLRPPSSASSSRQQAQTDTSYQSQVYSHDYNDDMNSSLRGFKGSDGHQHSRSQTVDAIMTPMGGSSHGSFAASSASASLSTLSLAESGDEKPVRRAPSRPLQAGYSQPLYRHATTLSVPFTSMVMSDGASSSTSSGNASSPTTAVSLMSIHSGSGSGTPRERHDSTSAKRKNSLGVNLANSSFSSGSTNSSSSSVHQAALSSSTAIFPGPRRTSTSASTTNEDLKRVRCSRQNSSTSGI</sequence>
<keyword evidence="3" id="KW-1185">Reference proteome</keyword>
<feature type="compositionally biased region" description="Low complexity" evidence="1">
    <location>
        <begin position="146"/>
        <end position="169"/>
    </location>
</feature>